<dbReference type="OrthoDB" id="4200124at2759"/>
<feature type="compositionally biased region" description="Polar residues" evidence="1">
    <location>
        <begin position="441"/>
        <end position="451"/>
    </location>
</feature>
<feature type="region of interest" description="Disordered" evidence="1">
    <location>
        <begin position="403"/>
        <end position="455"/>
    </location>
</feature>
<feature type="compositionally biased region" description="Basic and acidic residues" evidence="1">
    <location>
        <begin position="550"/>
        <end position="560"/>
    </location>
</feature>
<dbReference type="Proteomes" id="UP000266188">
    <property type="component" value="Unassembled WGS sequence"/>
</dbReference>
<feature type="compositionally biased region" description="Acidic residues" evidence="1">
    <location>
        <begin position="251"/>
        <end position="261"/>
    </location>
</feature>
<feature type="compositionally biased region" description="Acidic residues" evidence="1">
    <location>
        <begin position="499"/>
        <end position="518"/>
    </location>
</feature>
<comment type="caution">
    <text evidence="2">The sequence shown here is derived from an EMBL/GenBank/DDBJ whole genome shotgun (WGS) entry which is preliminary data.</text>
</comment>
<keyword evidence="3" id="KW-1185">Reference proteome</keyword>
<reference evidence="3" key="1">
    <citation type="submission" date="2017-02" db="EMBL/GenBank/DDBJ databases">
        <authorList>
            <person name="Tafer H."/>
            <person name="Lopandic K."/>
        </authorList>
    </citation>
    <scope>NUCLEOTIDE SEQUENCE [LARGE SCALE GENOMIC DNA]</scope>
    <source>
        <strain evidence="3">CBS 366.77</strain>
    </source>
</reference>
<sequence>MLETLATSDYNYSRFIRQIYLERANNTSDAGRGDIRTSSTDYGYTTGKFLNTLLLIVLKRVKGLESFRWDVHIELSPAILQVLSKMPTLQNLHIRLPAGPMPFSASYNTPLTTSMAAVPPAPPGPPPPIDITGIVPTTNQLNQFHHFHNHHHHHHHHQTNTQPLITHNPMPVKLPSISKKLDLFKLPCRKRNLSHFSGLKSLAVLDIDNLDCVPELAQSIRACSSSIKSLKLSLSDRLALKARGKSANDFSDSDSTSETDDFQVNAPNIPPPPPNVFIDPSPVAVTSSASASNTHEARRVRAAQESALAQIFGLGEVASQQRSDQVLEEAVLSADQKVQVNTNLRSRDEEERNFLYVLRQLSRSLSTAISNGSGPSRSLKTLQLIENVTSRYLERTGQKAELTGKSTDLASDSGSQVQASSVESQKMNHADALLEPPGQPSIHTEPSSTPQHAADTGMSAFNETEQGFSSIPTASFMGASNKGDDDLSAIVDLEHPDDIEGTGEDQEFLEGNEADDKDGDVTANTGPVSEDSSKDEEPEYYARQKSKISKGKEPVRELKDGNISANSDSKPKLNQALEEYIRSTHGIPLENLSIHLIPAKATILCRAVDPFSLKHLSLLNVGPQRVLWTMLEKLHRIQPLQLTSIHTDNVTAAFLTFINTLDQVTELFMFEPSTRARVESFAPRTTVKMEDIRQNILIKHTKHLRRLVIRNDEDQSWALGATAIRFLASNGSNLIELAIGLTSTSYHYFVQKIQGLKALVALQIFYHHPDRCISILRELRYSIADHVMHFPYLRVKYVAMCYSLHGPIHNQALCITKAPRFDLELDALKIHDLSLFETCDPGKASASVSSPSDLVTPDESDYPVDQAGRFNIVIKGVRLRDISGIKMWEKEIWSVKL</sequence>
<dbReference type="STRING" id="2070753.A0A3A2ZUV7"/>
<evidence type="ECO:0000313" key="2">
    <source>
        <dbReference type="EMBL" id="RJE20801.1"/>
    </source>
</evidence>
<feature type="compositionally biased region" description="Polar residues" evidence="1">
    <location>
        <begin position="404"/>
        <end position="427"/>
    </location>
</feature>
<evidence type="ECO:0000256" key="1">
    <source>
        <dbReference type="SAM" id="MobiDB-lite"/>
    </source>
</evidence>
<protein>
    <submittedName>
        <fullName evidence="2">F-box domain protein</fullName>
    </submittedName>
</protein>
<gene>
    <name evidence="2" type="ORF">PHISCL_06870</name>
</gene>
<name>A0A3A2ZUV7_9EURO</name>
<evidence type="ECO:0000313" key="3">
    <source>
        <dbReference type="Proteomes" id="UP000266188"/>
    </source>
</evidence>
<dbReference type="AlphaFoldDB" id="A0A3A2ZUV7"/>
<accession>A0A3A2ZUV7</accession>
<proteinExistence type="predicted"/>
<organism evidence="2 3">
    <name type="scientific">Aspergillus sclerotialis</name>
    <dbReference type="NCBI Taxonomy" id="2070753"/>
    <lineage>
        <taxon>Eukaryota</taxon>
        <taxon>Fungi</taxon>
        <taxon>Dikarya</taxon>
        <taxon>Ascomycota</taxon>
        <taxon>Pezizomycotina</taxon>
        <taxon>Eurotiomycetes</taxon>
        <taxon>Eurotiomycetidae</taxon>
        <taxon>Eurotiales</taxon>
        <taxon>Aspergillaceae</taxon>
        <taxon>Aspergillus</taxon>
        <taxon>Aspergillus subgen. Polypaecilum</taxon>
    </lineage>
</organism>
<feature type="region of interest" description="Disordered" evidence="1">
    <location>
        <begin position="243"/>
        <end position="263"/>
    </location>
</feature>
<feature type="region of interest" description="Disordered" evidence="1">
    <location>
        <begin position="496"/>
        <end position="570"/>
    </location>
</feature>
<dbReference type="EMBL" id="MVGC01000276">
    <property type="protein sequence ID" value="RJE20801.1"/>
    <property type="molecule type" value="Genomic_DNA"/>
</dbReference>